<comment type="caution">
    <text evidence="8">The sequence shown here is derived from an EMBL/GenBank/DDBJ whole genome shotgun (WGS) entry which is preliminary data.</text>
</comment>
<protein>
    <recommendedName>
        <fullName evidence="6">Clathrin light chain</fullName>
    </recommendedName>
</protein>
<evidence type="ECO:0000256" key="6">
    <source>
        <dbReference type="RuleBase" id="RU363137"/>
    </source>
</evidence>
<evidence type="ECO:0000256" key="7">
    <source>
        <dbReference type="SAM" id="Coils"/>
    </source>
</evidence>
<reference evidence="8" key="1">
    <citation type="submission" date="2021-01" db="EMBL/GenBank/DDBJ databases">
        <authorList>
            <consortium name="Genoscope - CEA"/>
            <person name="William W."/>
        </authorList>
    </citation>
    <scope>NUCLEOTIDE SEQUENCE</scope>
</reference>
<dbReference type="GO" id="GO:0030130">
    <property type="term" value="C:clathrin coat of trans-Golgi network vesicle"/>
    <property type="evidence" value="ECO:0007669"/>
    <property type="project" value="InterPro"/>
</dbReference>
<dbReference type="OrthoDB" id="302617at2759"/>
<keyword evidence="5 6" id="KW-0968">Cytoplasmic vesicle</keyword>
<keyword evidence="3 6" id="KW-0472">Membrane</keyword>
<dbReference type="GO" id="GO:0006886">
    <property type="term" value="P:intracellular protein transport"/>
    <property type="evidence" value="ECO:0007669"/>
    <property type="project" value="InterPro"/>
</dbReference>
<evidence type="ECO:0000256" key="3">
    <source>
        <dbReference type="ARBA" id="ARBA00023136"/>
    </source>
</evidence>
<dbReference type="Pfam" id="PF01086">
    <property type="entry name" value="Clathrin_lg_ch"/>
    <property type="match status" value="1"/>
</dbReference>
<evidence type="ECO:0000256" key="4">
    <source>
        <dbReference type="ARBA" id="ARBA00023176"/>
    </source>
</evidence>
<comment type="similarity">
    <text evidence="2 6">Belongs to the clathrin light chain family.</text>
</comment>
<evidence type="ECO:0000313" key="8">
    <source>
        <dbReference type="EMBL" id="CAD8073925.1"/>
    </source>
</evidence>
<dbReference type="InterPro" id="IPR000996">
    <property type="entry name" value="Clathrin_L-chain"/>
</dbReference>
<proteinExistence type="inferred from homology"/>
<comment type="function">
    <text evidence="6">Clathrin is the major protein of the polyhedral coat of coated pits and vesicles.</text>
</comment>
<keyword evidence="4 6" id="KW-0168">Coated pit</keyword>
<keyword evidence="7" id="KW-0175">Coiled coil</keyword>
<dbReference type="GO" id="GO:0016192">
    <property type="term" value="P:vesicle-mediated transport"/>
    <property type="evidence" value="ECO:0007669"/>
    <property type="project" value="InterPro"/>
</dbReference>
<name>A0A8S1M8D7_9CILI</name>
<dbReference type="GO" id="GO:0005198">
    <property type="term" value="F:structural molecule activity"/>
    <property type="evidence" value="ECO:0007669"/>
    <property type="project" value="InterPro"/>
</dbReference>
<accession>A0A8S1M8D7</accession>
<sequence>MMDEFFEDVQTSEMPTDIKFEQQNEIQGVQYSAFDAFEDAAPIQPIIYNAYVSPEQQIRKDKLRVIEDERIAQIREKDQQERLLKQQKQQRGQEFLKEFKKQQEAEIQQRRNQNKQKQEIWCENQKNHNEYKNSWDQILSNIALKDGEYPGQKDVTKMRQAIINKRSDLTK</sequence>
<feature type="coiled-coil region" evidence="7">
    <location>
        <begin position="70"/>
        <end position="120"/>
    </location>
</feature>
<comment type="subcellular location">
    <subcellularLocation>
        <location evidence="1 6">Cytoplasmic vesicle membrane</location>
        <topology evidence="1 6">Peripheral membrane protein</topology>
        <orientation evidence="1 6">Cytoplasmic side</orientation>
    </subcellularLocation>
    <subcellularLocation>
        <location evidence="6">Membrane</location>
        <location evidence="6">Coated pit</location>
        <topology evidence="6">Peripheral membrane protein</topology>
        <orientation evidence="6">Cytoplasmic side</orientation>
    </subcellularLocation>
    <text evidence="6">Cytoplasmic face of coated pits and vesicles.</text>
</comment>
<dbReference type="GO" id="GO:0030132">
    <property type="term" value="C:clathrin coat of coated pit"/>
    <property type="evidence" value="ECO:0007669"/>
    <property type="project" value="InterPro"/>
</dbReference>
<evidence type="ECO:0000256" key="5">
    <source>
        <dbReference type="ARBA" id="ARBA00023329"/>
    </source>
</evidence>
<dbReference type="Proteomes" id="UP000692954">
    <property type="component" value="Unassembled WGS sequence"/>
</dbReference>
<evidence type="ECO:0000256" key="1">
    <source>
        <dbReference type="ARBA" id="ARBA00004180"/>
    </source>
</evidence>
<organism evidence="8 9">
    <name type="scientific">Paramecium sonneborni</name>
    <dbReference type="NCBI Taxonomy" id="65129"/>
    <lineage>
        <taxon>Eukaryota</taxon>
        <taxon>Sar</taxon>
        <taxon>Alveolata</taxon>
        <taxon>Ciliophora</taxon>
        <taxon>Intramacronucleata</taxon>
        <taxon>Oligohymenophorea</taxon>
        <taxon>Peniculida</taxon>
        <taxon>Parameciidae</taxon>
        <taxon>Paramecium</taxon>
    </lineage>
</organism>
<dbReference type="AlphaFoldDB" id="A0A8S1M8D7"/>
<gene>
    <name evidence="8" type="ORF">PSON_ATCC_30995.1.T0310217</name>
</gene>
<evidence type="ECO:0000313" key="9">
    <source>
        <dbReference type="Proteomes" id="UP000692954"/>
    </source>
</evidence>
<evidence type="ECO:0000256" key="2">
    <source>
        <dbReference type="ARBA" id="ARBA00005263"/>
    </source>
</evidence>
<dbReference type="EMBL" id="CAJJDN010000031">
    <property type="protein sequence ID" value="CAD8073925.1"/>
    <property type="molecule type" value="Genomic_DNA"/>
</dbReference>
<keyword evidence="9" id="KW-1185">Reference proteome</keyword>